<comment type="miscellaneous">
    <text evidence="5">In the reaction, the free carboxyl group of octanoic acid is attached via an amide linkage to the epsilon-amino group of a specific lysine residue of lipoyl domains of lipoate-dependent enzymes.</text>
</comment>
<dbReference type="EC" id="2.3.1.181" evidence="5 6"/>
<evidence type="ECO:0000259" key="10">
    <source>
        <dbReference type="PROSITE" id="PS51733"/>
    </source>
</evidence>
<keyword evidence="5" id="KW-0963">Cytoplasm</keyword>
<sequence>MHVIRHQQQEYPESVAEQEQLVAAVLSGAVPPSLILTEHPPVYTIGTSGSETDILMRHVDGDQIAVHPTGRGGEVTYHGPGQLLCYVIADLRREPDLHRHVWRLEEMVIRTLADFGVQAERDARGIGVWVNGLKIAAAGVRCRKWISFHGIALNHRPNLKHFSGIVPCGMQDQPVTSMQKLGLDVSREALESTLIGHCNTLFDPLGRT</sequence>
<feature type="binding site" evidence="5 8">
    <location>
        <begin position="150"/>
        <end position="152"/>
    </location>
    <ligand>
        <name>substrate</name>
    </ligand>
</feature>
<dbReference type="PANTHER" id="PTHR10993">
    <property type="entry name" value="OCTANOYLTRANSFERASE"/>
    <property type="match status" value="1"/>
</dbReference>
<feature type="binding site" evidence="5 8">
    <location>
        <begin position="137"/>
        <end position="139"/>
    </location>
    <ligand>
        <name>substrate</name>
    </ligand>
</feature>
<evidence type="ECO:0000313" key="12">
    <source>
        <dbReference type="Proteomes" id="UP000005297"/>
    </source>
</evidence>
<dbReference type="GO" id="GO:0009249">
    <property type="term" value="P:protein lipoylation"/>
    <property type="evidence" value="ECO:0007669"/>
    <property type="project" value="InterPro"/>
</dbReference>
<evidence type="ECO:0000256" key="7">
    <source>
        <dbReference type="PIRSR" id="PIRSR016262-1"/>
    </source>
</evidence>
<dbReference type="OrthoDB" id="9787061at2"/>
<evidence type="ECO:0000256" key="3">
    <source>
        <dbReference type="ARBA" id="ARBA00023315"/>
    </source>
</evidence>
<dbReference type="Pfam" id="PF21948">
    <property type="entry name" value="LplA-B_cat"/>
    <property type="match status" value="1"/>
</dbReference>
<dbReference type="InParanoid" id="Q0EX61"/>
<protein>
    <recommendedName>
        <fullName evidence="5 6">Octanoyltransferase</fullName>
        <ecNumber evidence="5 6">2.3.1.181</ecNumber>
    </recommendedName>
    <alternativeName>
        <fullName evidence="5">Lipoate-protein ligase B</fullName>
    </alternativeName>
    <alternativeName>
        <fullName evidence="5">Lipoyl/octanoyl transferase</fullName>
    </alternativeName>
    <alternativeName>
        <fullName evidence="5">Octanoyl-[acyl-carrier-protein]-protein N-octanoyltransferase</fullName>
    </alternativeName>
</protein>
<dbReference type="STRING" id="314344.AL013_08680"/>
<keyword evidence="3 5" id="KW-0012">Acyltransferase</keyword>
<evidence type="ECO:0000256" key="4">
    <source>
        <dbReference type="ARBA" id="ARBA00024732"/>
    </source>
</evidence>
<feature type="domain" description="BPL/LPL catalytic" evidence="10">
    <location>
        <begin position="28"/>
        <end position="206"/>
    </location>
</feature>
<dbReference type="EMBL" id="AATS01000016">
    <property type="protein sequence ID" value="EAU53813.1"/>
    <property type="molecule type" value="Genomic_DNA"/>
</dbReference>
<dbReference type="CDD" id="cd16444">
    <property type="entry name" value="LipB"/>
    <property type="match status" value="1"/>
</dbReference>
<dbReference type="InterPro" id="IPR020605">
    <property type="entry name" value="Octanoyltransferase_CS"/>
</dbReference>
<proteinExistence type="inferred from homology"/>
<name>Q0EX61_9PROT</name>
<dbReference type="HAMAP" id="MF_00013">
    <property type="entry name" value="LipB"/>
    <property type="match status" value="1"/>
</dbReference>
<dbReference type="Proteomes" id="UP000005297">
    <property type="component" value="Unassembled WGS sequence"/>
</dbReference>
<dbReference type="UniPathway" id="UPA00538">
    <property type="reaction ID" value="UER00592"/>
</dbReference>
<dbReference type="GO" id="GO:0005737">
    <property type="term" value="C:cytoplasm"/>
    <property type="evidence" value="ECO:0007669"/>
    <property type="project" value="UniProtKB-SubCell"/>
</dbReference>
<evidence type="ECO:0000256" key="6">
    <source>
        <dbReference type="PIRNR" id="PIRNR016262"/>
    </source>
</evidence>
<dbReference type="eggNOG" id="COG0321">
    <property type="taxonomic scope" value="Bacteria"/>
</dbReference>
<comment type="pathway">
    <text evidence="1 5 6">Protein modification; protein lipoylation via endogenous pathway; protein N(6)-(lipoyl)lysine from octanoyl-[acyl-carrier-protein]: step 1/2.</text>
</comment>
<dbReference type="AlphaFoldDB" id="Q0EX61"/>
<evidence type="ECO:0000256" key="2">
    <source>
        <dbReference type="ARBA" id="ARBA00022679"/>
    </source>
</evidence>
<comment type="similarity">
    <text evidence="5 6">Belongs to the LipB family.</text>
</comment>
<feature type="binding site" evidence="5 8">
    <location>
        <begin position="71"/>
        <end position="78"/>
    </location>
    <ligand>
        <name>substrate</name>
    </ligand>
</feature>
<gene>
    <name evidence="5 11" type="primary">lipB</name>
    <name evidence="11" type="ORF">SPV1_12602</name>
</gene>
<evidence type="ECO:0000313" key="11">
    <source>
        <dbReference type="EMBL" id="EAU53813.1"/>
    </source>
</evidence>
<evidence type="ECO:0000256" key="5">
    <source>
        <dbReference type="HAMAP-Rule" id="MF_00013"/>
    </source>
</evidence>
<feature type="active site" description="Acyl-thioester intermediate" evidence="5 7">
    <location>
        <position position="168"/>
    </location>
</feature>
<evidence type="ECO:0000256" key="8">
    <source>
        <dbReference type="PIRSR" id="PIRSR016262-2"/>
    </source>
</evidence>
<dbReference type="PANTHER" id="PTHR10993:SF7">
    <property type="entry name" value="LIPOYLTRANSFERASE 2, MITOCHONDRIAL-RELATED"/>
    <property type="match status" value="1"/>
</dbReference>
<dbReference type="PROSITE" id="PS01313">
    <property type="entry name" value="LIPB"/>
    <property type="match status" value="1"/>
</dbReference>
<comment type="catalytic activity">
    <reaction evidence="5 6">
        <text>octanoyl-[ACP] + L-lysyl-[protein] = N(6)-octanoyl-L-lysyl-[protein] + holo-[ACP] + H(+)</text>
        <dbReference type="Rhea" id="RHEA:17665"/>
        <dbReference type="Rhea" id="RHEA-COMP:9636"/>
        <dbReference type="Rhea" id="RHEA-COMP:9685"/>
        <dbReference type="Rhea" id="RHEA-COMP:9752"/>
        <dbReference type="Rhea" id="RHEA-COMP:9928"/>
        <dbReference type="ChEBI" id="CHEBI:15378"/>
        <dbReference type="ChEBI" id="CHEBI:29969"/>
        <dbReference type="ChEBI" id="CHEBI:64479"/>
        <dbReference type="ChEBI" id="CHEBI:78463"/>
        <dbReference type="ChEBI" id="CHEBI:78809"/>
        <dbReference type="EC" id="2.3.1.181"/>
    </reaction>
</comment>
<evidence type="ECO:0000256" key="9">
    <source>
        <dbReference type="PIRSR" id="PIRSR016262-3"/>
    </source>
</evidence>
<comment type="caution">
    <text evidence="11">The sequence shown here is derived from an EMBL/GenBank/DDBJ whole genome shotgun (WGS) entry which is preliminary data.</text>
</comment>
<comment type="subcellular location">
    <subcellularLocation>
        <location evidence="5">Cytoplasm</location>
    </subcellularLocation>
</comment>
<feature type="site" description="Lowers pKa of active site Cys" evidence="5 9">
    <location>
        <position position="134"/>
    </location>
</feature>
<dbReference type="HOGENOM" id="CLU_035168_3_0_0"/>
<dbReference type="NCBIfam" id="TIGR00214">
    <property type="entry name" value="lipB"/>
    <property type="match status" value="1"/>
</dbReference>
<dbReference type="SUPFAM" id="SSF55681">
    <property type="entry name" value="Class II aaRS and biotin synthetases"/>
    <property type="match status" value="1"/>
</dbReference>
<accession>Q0EX61</accession>
<dbReference type="GO" id="GO:0033819">
    <property type="term" value="F:lipoyl(octanoyl) transferase activity"/>
    <property type="evidence" value="ECO:0007669"/>
    <property type="project" value="UniProtKB-EC"/>
</dbReference>
<dbReference type="RefSeq" id="WP_009850083.1">
    <property type="nucleotide sequence ID" value="NZ_DS022294.1"/>
</dbReference>
<dbReference type="InterPro" id="IPR004143">
    <property type="entry name" value="BPL_LPL_catalytic"/>
</dbReference>
<evidence type="ECO:0000256" key="1">
    <source>
        <dbReference type="ARBA" id="ARBA00004821"/>
    </source>
</evidence>
<comment type="function">
    <text evidence="4 5 6">Catalyzes the transfer of endogenously produced octanoic acid from octanoyl-acyl-carrier-protein onto the lipoyl domains of lipoate-dependent enzymes. Lipoyl-ACP can also act as a substrate although octanoyl-ACP is likely to be the physiological substrate.</text>
</comment>
<dbReference type="PROSITE" id="PS51733">
    <property type="entry name" value="BPL_LPL_CATALYTIC"/>
    <property type="match status" value="1"/>
</dbReference>
<dbReference type="InterPro" id="IPR045864">
    <property type="entry name" value="aa-tRNA-synth_II/BPL/LPL"/>
</dbReference>
<dbReference type="InterPro" id="IPR000544">
    <property type="entry name" value="Octanoyltransferase"/>
</dbReference>
<dbReference type="Gene3D" id="3.30.930.10">
    <property type="entry name" value="Bira Bifunctional Protein, Domain 2"/>
    <property type="match status" value="1"/>
</dbReference>
<dbReference type="PIRSF" id="PIRSF016262">
    <property type="entry name" value="LPLase"/>
    <property type="match status" value="1"/>
</dbReference>
<reference evidence="11 12" key="1">
    <citation type="submission" date="2006-09" db="EMBL/GenBank/DDBJ databases">
        <authorList>
            <person name="Emerson D."/>
            <person name="Ferriera S."/>
            <person name="Johnson J."/>
            <person name="Kravitz S."/>
            <person name="Halpern A."/>
            <person name="Remington K."/>
            <person name="Beeson K."/>
            <person name="Tran B."/>
            <person name="Rogers Y.-H."/>
            <person name="Friedman R."/>
            <person name="Venter J.C."/>
        </authorList>
    </citation>
    <scope>NUCLEOTIDE SEQUENCE [LARGE SCALE GENOMIC DNA]</scope>
    <source>
        <strain evidence="11 12">PV-1</strain>
    </source>
</reference>
<keyword evidence="2 5" id="KW-0808">Transferase</keyword>
<organism evidence="11 12">
    <name type="scientific">Mariprofundus ferrooxydans PV-1</name>
    <dbReference type="NCBI Taxonomy" id="314345"/>
    <lineage>
        <taxon>Bacteria</taxon>
        <taxon>Pseudomonadati</taxon>
        <taxon>Pseudomonadota</taxon>
        <taxon>Candidatius Mariprofundia</taxon>
        <taxon>Mariprofundales</taxon>
        <taxon>Mariprofundaceae</taxon>
        <taxon>Mariprofundus</taxon>
    </lineage>
</organism>
<keyword evidence="12" id="KW-1185">Reference proteome</keyword>